<organism evidence="4 5">
    <name type="scientific">Pacificitalea manganoxidans</name>
    <dbReference type="NCBI Taxonomy" id="1411902"/>
    <lineage>
        <taxon>Bacteria</taxon>
        <taxon>Pseudomonadati</taxon>
        <taxon>Pseudomonadota</taxon>
        <taxon>Alphaproteobacteria</taxon>
        <taxon>Rhodobacterales</taxon>
        <taxon>Paracoccaceae</taxon>
        <taxon>Pacificitalea</taxon>
    </lineage>
</organism>
<dbReference type="PROSITE" id="PS50110">
    <property type="entry name" value="RESPONSE_REGULATORY"/>
    <property type="match status" value="1"/>
</dbReference>
<dbReference type="SUPFAM" id="SSF88659">
    <property type="entry name" value="Sigma3 and sigma4 domains of RNA polymerase sigma factors"/>
    <property type="match status" value="1"/>
</dbReference>
<dbReference type="CDD" id="cd17540">
    <property type="entry name" value="REC_PhyR"/>
    <property type="match status" value="1"/>
</dbReference>
<protein>
    <submittedName>
        <fullName evidence="4">Response regulator</fullName>
    </submittedName>
</protein>
<evidence type="ECO:0000259" key="3">
    <source>
        <dbReference type="PROSITE" id="PS50110"/>
    </source>
</evidence>
<dbReference type="PANTHER" id="PTHR44591:SF3">
    <property type="entry name" value="RESPONSE REGULATORY DOMAIN-CONTAINING PROTEIN"/>
    <property type="match status" value="1"/>
</dbReference>
<dbReference type="KEGG" id="cmag:CBW24_04335"/>
<dbReference type="InterPro" id="IPR001789">
    <property type="entry name" value="Sig_transdc_resp-reg_receiver"/>
</dbReference>
<feature type="domain" description="Response regulatory" evidence="3">
    <location>
        <begin position="146"/>
        <end position="260"/>
    </location>
</feature>
<reference evidence="4 5" key="1">
    <citation type="submission" date="2017-05" db="EMBL/GenBank/DDBJ databases">
        <title>Comparative genomic and metabolic analysis of manganese-oxidizing mechanisms in Celeribater manganoxidans DY25T: its adaption to the environment of polymetallic nodule.</title>
        <authorList>
            <person name="Wang X."/>
        </authorList>
    </citation>
    <scope>NUCLEOTIDE SEQUENCE [LARGE SCALE GENOMIC DNA]</scope>
    <source>
        <strain evidence="4 5">DY25</strain>
    </source>
</reference>
<keyword evidence="5" id="KW-1185">Reference proteome</keyword>
<dbReference type="GO" id="GO:0000160">
    <property type="term" value="P:phosphorelay signal transduction system"/>
    <property type="evidence" value="ECO:0007669"/>
    <property type="project" value="InterPro"/>
</dbReference>
<dbReference type="EMBL" id="CP021404">
    <property type="protein sequence ID" value="ATI41305.1"/>
    <property type="molecule type" value="Genomic_DNA"/>
</dbReference>
<dbReference type="Proteomes" id="UP000219050">
    <property type="component" value="Chromosome"/>
</dbReference>
<dbReference type="PANTHER" id="PTHR44591">
    <property type="entry name" value="STRESS RESPONSE REGULATOR PROTEIN 1"/>
    <property type="match status" value="1"/>
</dbReference>
<keyword evidence="1 2" id="KW-0597">Phosphoprotein</keyword>
<sequence length="270" mass="29154">MTDQATETDLTSMIGAELPFLRRYARALTGSQGTGDNYAIATLEAILEDSSVFEEGLAPKAALFRTFHKIWSSSGAPVAEEESGLRARAQTHMSKLTANSREALLLHTVEDFSYTDLAAIMEVEPSEAEGLVSIARKEMQESVAGRILIIEDEAIIAMDLESIVSEMGHTVTGIARTHSGAVQLGKSEVPDLILADIQLADNSSGIDAVNELLTMLGDTPVIFITAFPERLLTGDKPEPAFLISKPYSEEQVRSAVSQAMFFSSTETLRA</sequence>
<dbReference type="PIRSF" id="PIRSF036400">
    <property type="entry name" value="RR_Ctr_UCP036400"/>
    <property type="match status" value="1"/>
</dbReference>
<dbReference type="InterPro" id="IPR013324">
    <property type="entry name" value="RNA_pol_sigma_r3/r4-like"/>
</dbReference>
<dbReference type="SMART" id="SM00448">
    <property type="entry name" value="REC"/>
    <property type="match status" value="1"/>
</dbReference>
<dbReference type="Pfam" id="PF22029">
    <property type="entry name" value="PhyR_sigma2"/>
    <property type="match status" value="1"/>
</dbReference>
<dbReference type="InterPro" id="IPR014605">
    <property type="entry name" value="Sig_resp-reg_PhyR"/>
</dbReference>
<dbReference type="InterPro" id="IPR053867">
    <property type="entry name" value="PhyR_sigma4"/>
</dbReference>
<dbReference type="OrthoDB" id="9786101at2"/>
<dbReference type="AlphaFoldDB" id="A0A291LXY0"/>
<dbReference type="RefSeq" id="WP_088663256.1">
    <property type="nucleotide sequence ID" value="NZ_CP021404.1"/>
</dbReference>
<evidence type="ECO:0000313" key="4">
    <source>
        <dbReference type="EMBL" id="ATI41305.1"/>
    </source>
</evidence>
<gene>
    <name evidence="4" type="ORF">CBW24_04335</name>
</gene>
<dbReference type="InterPro" id="IPR011006">
    <property type="entry name" value="CheY-like_superfamily"/>
</dbReference>
<feature type="modified residue" description="4-aspartylphosphate" evidence="2">
    <location>
        <position position="196"/>
    </location>
</feature>
<dbReference type="SUPFAM" id="SSF52172">
    <property type="entry name" value="CheY-like"/>
    <property type="match status" value="1"/>
</dbReference>
<dbReference type="InterPro" id="IPR050595">
    <property type="entry name" value="Bact_response_regulator"/>
</dbReference>
<evidence type="ECO:0000256" key="2">
    <source>
        <dbReference type="PROSITE-ProRule" id="PRU00169"/>
    </source>
</evidence>
<evidence type="ECO:0000256" key="1">
    <source>
        <dbReference type="ARBA" id="ARBA00022553"/>
    </source>
</evidence>
<dbReference type="Gene3D" id="1.20.140.160">
    <property type="match status" value="1"/>
</dbReference>
<dbReference type="NCBIfam" id="NF006623">
    <property type="entry name" value="PRK09191.1"/>
    <property type="match status" value="1"/>
</dbReference>
<name>A0A291LXY0_9RHOB</name>
<proteinExistence type="predicted"/>
<dbReference type="Pfam" id="PF00072">
    <property type="entry name" value="Response_reg"/>
    <property type="match status" value="1"/>
</dbReference>
<dbReference type="InterPro" id="IPR053866">
    <property type="entry name" value="PhyR_sigma2"/>
</dbReference>
<dbReference type="Pfam" id="PF22233">
    <property type="entry name" value="PhyR_sigma-like"/>
    <property type="match status" value="1"/>
</dbReference>
<evidence type="ECO:0000313" key="5">
    <source>
        <dbReference type="Proteomes" id="UP000219050"/>
    </source>
</evidence>
<accession>A0A291LXY0</accession>
<dbReference type="Gene3D" id="3.40.50.2300">
    <property type="match status" value="1"/>
</dbReference>